<evidence type="ECO:0000256" key="2">
    <source>
        <dbReference type="SAM" id="MobiDB-lite"/>
    </source>
</evidence>
<dbReference type="InterPro" id="IPR043502">
    <property type="entry name" value="DNA/RNA_pol_sf"/>
</dbReference>
<feature type="compositionally biased region" description="Polar residues" evidence="2">
    <location>
        <begin position="8"/>
        <end position="23"/>
    </location>
</feature>
<dbReference type="AlphaFoldDB" id="A0A6L2JHN6"/>
<feature type="coiled-coil region" evidence="1">
    <location>
        <begin position="79"/>
        <end position="106"/>
    </location>
</feature>
<proteinExistence type="predicted"/>
<feature type="domain" description="Reverse transcriptase Ty1/copia-type" evidence="3">
    <location>
        <begin position="521"/>
        <end position="637"/>
    </location>
</feature>
<keyword evidence="1" id="KW-0175">Coiled coil</keyword>
<dbReference type="InterPro" id="IPR013103">
    <property type="entry name" value="RVT_2"/>
</dbReference>
<dbReference type="SUPFAM" id="SSF56672">
    <property type="entry name" value="DNA/RNA polymerases"/>
    <property type="match status" value="1"/>
</dbReference>
<dbReference type="Pfam" id="PF07727">
    <property type="entry name" value="RVT_2"/>
    <property type="match status" value="2"/>
</dbReference>
<feature type="non-terminal residue" evidence="4">
    <location>
        <position position="1"/>
    </location>
</feature>
<evidence type="ECO:0000259" key="3">
    <source>
        <dbReference type="Pfam" id="PF07727"/>
    </source>
</evidence>
<comment type="caution">
    <text evidence="4">The sequence shown here is derived from an EMBL/GenBank/DDBJ whole genome shotgun (WGS) entry which is preliminary data.</text>
</comment>
<organism evidence="4">
    <name type="scientific">Tanacetum cinerariifolium</name>
    <name type="common">Dalmatian daisy</name>
    <name type="synonym">Chrysanthemum cinerariifolium</name>
    <dbReference type="NCBI Taxonomy" id="118510"/>
    <lineage>
        <taxon>Eukaryota</taxon>
        <taxon>Viridiplantae</taxon>
        <taxon>Streptophyta</taxon>
        <taxon>Embryophyta</taxon>
        <taxon>Tracheophyta</taxon>
        <taxon>Spermatophyta</taxon>
        <taxon>Magnoliopsida</taxon>
        <taxon>eudicotyledons</taxon>
        <taxon>Gunneridae</taxon>
        <taxon>Pentapetalae</taxon>
        <taxon>asterids</taxon>
        <taxon>campanulids</taxon>
        <taxon>Asterales</taxon>
        <taxon>Asteraceae</taxon>
        <taxon>Asteroideae</taxon>
        <taxon>Anthemideae</taxon>
        <taxon>Anthemidinae</taxon>
        <taxon>Tanacetum</taxon>
    </lineage>
</organism>
<protein>
    <submittedName>
        <fullName evidence="4">Zinc finger, CCHC-type</fullName>
    </submittedName>
</protein>
<feature type="region of interest" description="Disordered" evidence="2">
    <location>
        <begin position="1"/>
        <end position="23"/>
    </location>
</feature>
<evidence type="ECO:0000313" key="4">
    <source>
        <dbReference type="EMBL" id="GEU36511.1"/>
    </source>
</evidence>
<reference evidence="4" key="1">
    <citation type="journal article" date="2019" name="Sci. Rep.">
        <title>Draft genome of Tanacetum cinerariifolium, the natural source of mosquito coil.</title>
        <authorList>
            <person name="Yamashiro T."/>
            <person name="Shiraishi A."/>
            <person name="Satake H."/>
            <person name="Nakayama K."/>
        </authorList>
    </citation>
    <scope>NUCLEOTIDE SEQUENCE</scope>
</reference>
<dbReference type="PANTHER" id="PTHR11439">
    <property type="entry name" value="GAG-POL-RELATED RETROTRANSPOSON"/>
    <property type="match status" value="1"/>
</dbReference>
<gene>
    <name evidence="4" type="ORF">Tci_008489</name>
</gene>
<accession>A0A6L2JHN6</accession>
<dbReference type="CDD" id="cd09272">
    <property type="entry name" value="RNase_HI_RT_Ty1"/>
    <property type="match status" value="1"/>
</dbReference>
<dbReference type="EMBL" id="BKCJ010000819">
    <property type="protein sequence ID" value="GEU36511.1"/>
    <property type="molecule type" value="Genomic_DNA"/>
</dbReference>
<name>A0A6L2JHN6_TANCI</name>
<evidence type="ECO:0000256" key="1">
    <source>
        <dbReference type="SAM" id="Coils"/>
    </source>
</evidence>
<dbReference type="PANTHER" id="PTHR11439:SF521">
    <property type="entry name" value="RNA-DIRECTED DNA POLYMERASE"/>
    <property type="match status" value="1"/>
</dbReference>
<feature type="domain" description="Reverse transcriptase Ty1/copia-type" evidence="3">
    <location>
        <begin position="465"/>
        <end position="520"/>
    </location>
</feature>
<sequence>KKELAIPEQTTTGKGLSNPSMAGSLPKTTLPTQLVLNDVSTVQLLLNAVQLLLNAVQLLLNVVVLDNVLDIENEVIEMKSSYQAKIAVLESTMEKLEEDNRKITDIDADAEVNLENVYNLDLAHEETVLSTHDATDADGKEVAKEMVEVITTAKIIVDEASNVGGELNAANEEPVSVAPTNITTAQPNEEVTRRIEAEWNADMQDNIDWNKEAEELKRNLEIVPNDEDDVFVNVTPLSSKPPTIVDYKIYKEGKKEHFQIIRANGIHQMYLAFSTMLKNFEKEDLEALWKIVKERFNKSQPKEVLDVDLWHTLKMFNEVRLQVDYEVEMAYDLLRLDEALDKFKVFKTKVELQQGSLIKRFRTDKEGEYMDTLYFHYVVVPEKVTKEVVQQPEPELRKRKRHRTPKYFGPEFQLHLFKGTRDEVSGQHSYCFNVEDDPKTFDEAIKSQDVTFWKEQLMMRWTSSWGFKQKSGIDYFVTYAPVARISTIRLLIAMTSIHSLIIHQMDVNTSFLNGELDEEVPKQWHQKFNEVVLSNGYLPNQANKCVYSKFDESGKEVIICLHVDDMLIFGTNQVQVDLTKEFLSLRFSMKDIGEADVILSIRIKYESNEIAISQSHYIENVLKKFNYFNCTLVSTPIDTSEKLMPINGQAVSQLEYSRVIGCLMYAMPCTRPDIAFVLGKLSRYTSNPVLEGYTDASWISNTKDNSSTSGCVFLLGSGLISWASKKQTCITGSTMEYEFVALADAGKEAEWLKNLLLEIPLWVKPIASISI</sequence>